<name>A0A1H6J203_MAGFU</name>
<dbReference type="EMBL" id="FNWO01000014">
    <property type="protein sequence ID" value="SEH56078.1"/>
    <property type="molecule type" value="Genomic_DNA"/>
</dbReference>
<dbReference type="Gene3D" id="3.90.850.10">
    <property type="entry name" value="Fumarylacetoacetase-like, C-terminal domain"/>
    <property type="match status" value="1"/>
</dbReference>
<dbReference type="AlphaFoldDB" id="A0A1H6J203"/>
<evidence type="ECO:0000259" key="3">
    <source>
        <dbReference type="Pfam" id="PF01557"/>
    </source>
</evidence>
<keyword evidence="5" id="KW-1185">Reference proteome</keyword>
<keyword evidence="2" id="KW-0479">Metal-binding</keyword>
<organism evidence="4 5">
    <name type="scientific">Magnetospirillum fulvum</name>
    <name type="common">Rhodospirillum fulvum</name>
    <dbReference type="NCBI Taxonomy" id="1082"/>
    <lineage>
        <taxon>Bacteria</taxon>
        <taxon>Pseudomonadati</taxon>
        <taxon>Pseudomonadota</taxon>
        <taxon>Alphaproteobacteria</taxon>
        <taxon>Rhodospirillales</taxon>
        <taxon>Rhodospirillaceae</taxon>
        <taxon>Magnetospirillum</taxon>
    </lineage>
</organism>
<gene>
    <name evidence="4" type="ORF">SAMN04244559_02945</name>
</gene>
<evidence type="ECO:0000256" key="1">
    <source>
        <dbReference type="ARBA" id="ARBA00010211"/>
    </source>
</evidence>
<evidence type="ECO:0000313" key="5">
    <source>
        <dbReference type="Proteomes" id="UP000182983"/>
    </source>
</evidence>
<sequence length="286" mass="29582">MRFAVYSTDGRAGLAVAAADGVFHGLSEGAPGYPGSLDSLIKTGADLATIGAALLESAPVVDLKAVTLAPPLARPGKILCVGLNYAAHARETGREPPTYPTIFVRFPTTLIGDGAALVCPRVSEQLDYEAELVAVIGTGGRHIAKADALSHVAGYSAFNDGSVRDYQAKSTQWTMGKNFDATGAFGPVFVTADELPPGGAGLRIQSRLNGVTVQDSTTDDMIFDIATLIVFLSEVMSLEPGDIIVSGTPSGVGIARTPPLFLRPGDVSEIEIEGIGILCNPVVAEA</sequence>
<protein>
    <submittedName>
        <fullName evidence="4">2-keto-4-pentenoate hydratase/2-oxohepta-3-ene-1,7-dioic acid hydratase (Catechol pathway)</fullName>
    </submittedName>
</protein>
<dbReference type="RefSeq" id="WP_074769911.1">
    <property type="nucleotide sequence ID" value="NZ_FNWO01000014.1"/>
</dbReference>
<reference evidence="5" key="1">
    <citation type="submission" date="2016-10" db="EMBL/GenBank/DDBJ databases">
        <authorList>
            <person name="Varghese N."/>
            <person name="Submissions S."/>
        </authorList>
    </citation>
    <scope>NUCLEOTIDE SEQUENCE [LARGE SCALE GENOMIC DNA]</scope>
    <source>
        <strain evidence="5">DSM 13234</strain>
    </source>
</reference>
<evidence type="ECO:0000256" key="2">
    <source>
        <dbReference type="ARBA" id="ARBA00022723"/>
    </source>
</evidence>
<dbReference type="Pfam" id="PF01557">
    <property type="entry name" value="FAA_hydrolase"/>
    <property type="match status" value="1"/>
</dbReference>
<dbReference type="SUPFAM" id="SSF56529">
    <property type="entry name" value="FAH"/>
    <property type="match status" value="1"/>
</dbReference>
<dbReference type="GO" id="GO:0046872">
    <property type="term" value="F:metal ion binding"/>
    <property type="evidence" value="ECO:0007669"/>
    <property type="project" value="UniProtKB-KW"/>
</dbReference>
<dbReference type="GO" id="GO:0016853">
    <property type="term" value="F:isomerase activity"/>
    <property type="evidence" value="ECO:0007669"/>
    <property type="project" value="UniProtKB-ARBA"/>
</dbReference>
<comment type="similarity">
    <text evidence="1">Belongs to the FAH family.</text>
</comment>
<evidence type="ECO:0000313" key="4">
    <source>
        <dbReference type="EMBL" id="SEH56078.1"/>
    </source>
</evidence>
<feature type="domain" description="Fumarylacetoacetase-like C-terminal" evidence="3">
    <location>
        <begin position="77"/>
        <end position="283"/>
    </location>
</feature>
<dbReference type="InterPro" id="IPR011234">
    <property type="entry name" value="Fumarylacetoacetase-like_C"/>
</dbReference>
<dbReference type="OrthoDB" id="9780293at2"/>
<dbReference type="PANTHER" id="PTHR42796">
    <property type="entry name" value="FUMARYLACETOACETATE HYDROLASE DOMAIN-CONTAINING PROTEIN 2A-RELATED"/>
    <property type="match status" value="1"/>
</dbReference>
<proteinExistence type="inferred from homology"/>
<dbReference type="GO" id="GO:0019752">
    <property type="term" value="P:carboxylic acid metabolic process"/>
    <property type="evidence" value="ECO:0007669"/>
    <property type="project" value="UniProtKB-ARBA"/>
</dbReference>
<dbReference type="InterPro" id="IPR036663">
    <property type="entry name" value="Fumarylacetoacetase_C_sf"/>
</dbReference>
<dbReference type="Proteomes" id="UP000182983">
    <property type="component" value="Unassembled WGS sequence"/>
</dbReference>
<accession>A0A1H6J203</accession>
<dbReference type="PANTHER" id="PTHR42796:SF4">
    <property type="entry name" value="FUMARYLACETOACETATE HYDROLASE DOMAIN-CONTAINING PROTEIN 2A"/>
    <property type="match status" value="1"/>
</dbReference>
<dbReference type="FunFam" id="3.90.850.10:FF:000002">
    <property type="entry name" value="2-hydroxyhepta-2,4-diene-1,7-dioate isomerase"/>
    <property type="match status" value="1"/>
</dbReference>
<dbReference type="InterPro" id="IPR051121">
    <property type="entry name" value="FAH"/>
</dbReference>